<keyword evidence="1" id="KW-0472">Membrane</keyword>
<feature type="transmembrane region" description="Helical" evidence="1">
    <location>
        <begin position="96"/>
        <end position="119"/>
    </location>
</feature>
<dbReference type="EMBL" id="BAABHV010000010">
    <property type="protein sequence ID" value="GAA5055430.1"/>
    <property type="molecule type" value="Genomic_DNA"/>
</dbReference>
<accession>A0ABP9KF07</accession>
<gene>
    <name evidence="2" type="ORF">GCM10023208_19300</name>
</gene>
<proteinExistence type="predicted"/>
<evidence type="ECO:0000256" key="1">
    <source>
        <dbReference type="SAM" id="Phobius"/>
    </source>
</evidence>
<keyword evidence="1" id="KW-1133">Transmembrane helix</keyword>
<keyword evidence="3" id="KW-1185">Reference proteome</keyword>
<evidence type="ECO:0000313" key="3">
    <source>
        <dbReference type="Proteomes" id="UP001500518"/>
    </source>
</evidence>
<feature type="transmembrane region" description="Helical" evidence="1">
    <location>
        <begin position="42"/>
        <end position="62"/>
    </location>
</feature>
<sequence>MAMRYAVWWVRLIYAAWMVPAGLNHFIPLYPQPGGANPLSDGVFTALLDSGLFTLVKAVELVAGLMLLLGWRVPLALVMVLPVSFTVWYWDTELQGWWSVSAIFGWAILGCNTFLLYAYRRCYAPMWADHAEPRWPPALSEQREARG</sequence>
<organism evidence="2 3">
    <name type="scientific">Erythrobacter westpacificensis</name>
    <dbReference type="NCBI Taxonomy" id="1055231"/>
    <lineage>
        <taxon>Bacteria</taxon>
        <taxon>Pseudomonadati</taxon>
        <taxon>Pseudomonadota</taxon>
        <taxon>Alphaproteobacteria</taxon>
        <taxon>Sphingomonadales</taxon>
        <taxon>Erythrobacteraceae</taxon>
        <taxon>Erythrobacter/Porphyrobacter group</taxon>
        <taxon>Erythrobacter</taxon>
    </lineage>
</organism>
<evidence type="ECO:0008006" key="4">
    <source>
        <dbReference type="Google" id="ProtNLM"/>
    </source>
</evidence>
<reference evidence="3" key="1">
    <citation type="journal article" date="2019" name="Int. J. Syst. Evol. Microbiol.">
        <title>The Global Catalogue of Microorganisms (GCM) 10K type strain sequencing project: providing services to taxonomists for standard genome sequencing and annotation.</title>
        <authorList>
            <consortium name="The Broad Institute Genomics Platform"/>
            <consortium name="The Broad Institute Genome Sequencing Center for Infectious Disease"/>
            <person name="Wu L."/>
            <person name="Ma J."/>
        </authorList>
    </citation>
    <scope>NUCLEOTIDE SEQUENCE [LARGE SCALE GENOMIC DNA]</scope>
    <source>
        <strain evidence="3">JCM 18014</strain>
    </source>
</reference>
<dbReference type="Proteomes" id="UP001500518">
    <property type="component" value="Unassembled WGS sequence"/>
</dbReference>
<keyword evidence="1" id="KW-0812">Transmembrane</keyword>
<name>A0ABP9KF07_9SPHN</name>
<feature type="transmembrane region" description="Helical" evidence="1">
    <location>
        <begin position="12"/>
        <end position="30"/>
    </location>
</feature>
<feature type="transmembrane region" description="Helical" evidence="1">
    <location>
        <begin position="69"/>
        <end position="90"/>
    </location>
</feature>
<evidence type="ECO:0000313" key="2">
    <source>
        <dbReference type="EMBL" id="GAA5055430.1"/>
    </source>
</evidence>
<dbReference type="RefSeq" id="WP_346032876.1">
    <property type="nucleotide sequence ID" value="NZ_BAABHV010000010.1"/>
</dbReference>
<protein>
    <recommendedName>
        <fullName evidence="4">DoxX family protein</fullName>
    </recommendedName>
</protein>
<comment type="caution">
    <text evidence="2">The sequence shown here is derived from an EMBL/GenBank/DDBJ whole genome shotgun (WGS) entry which is preliminary data.</text>
</comment>